<dbReference type="Proteomes" id="UP000228934">
    <property type="component" value="Unassembled WGS sequence"/>
</dbReference>
<dbReference type="AlphaFoldDB" id="A0A2G9RTY5"/>
<keyword evidence="2" id="KW-1185">Reference proteome</keyword>
<gene>
    <name evidence="1" type="ORF">AB205_0038800</name>
</gene>
<protein>
    <submittedName>
        <fullName evidence="1">Uncharacterized protein</fullName>
    </submittedName>
</protein>
<proteinExistence type="predicted"/>
<dbReference type="OrthoDB" id="6764942at2759"/>
<sequence length="193" mass="22133">MASELQLWARRDSLSITKPESNRFSAFAYCGGIGFLCQNPTAFYPVGTWHFKTLVKLWRGLKRPCRQTSCFNSNLPIRLYVNLCILGMLFTCKSLDCVDIQESLRLLLNFTILKFFHCEFHLPYRKKKKPIILLRGKESERETGLPAGFTLSVVSLLLLLKKKNCPVMCLCTPVCSVPFLSCFQQRRNTALII</sequence>
<accession>A0A2G9RTY5</accession>
<reference evidence="2" key="1">
    <citation type="journal article" date="2017" name="Nat. Commun.">
        <title>The North American bullfrog draft genome provides insight into hormonal regulation of long noncoding RNA.</title>
        <authorList>
            <person name="Hammond S.A."/>
            <person name="Warren R.L."/>
            <person name="Vandervalk B.P."/>
            <person name="Kucuk E."/>
            <person name="Khan H."/>
            <person name="Gibb E.A."/>
            <person name="Pandoh P."/>
            <person name="Kirk H."/>
            <person name="Zhao Y."/>
            <person name="Jones M."/>
            <person name="Mungall A.J."/>
            <person name="Coope R."/>
            <person name="Pleasance S."/>
            <person name="Moore R.A."/>
            <person name="Holt R.A."/>
            <person name="Round J.M."/>
            <person name="Ohora S."/>
            <person name="Walle B.V."/>
            <person name="Veldhoen N."/>
            <person name="Helbing C.C."/>
            <person name="Birol I."/>
        </authorList>
    </citation>
    <scope>NUCLEOTIDE SEQUENCE [LARGE SCALE GENOMIC DNA]</scope>
</reference>
<evidence type="ECO:0000313" key="2">
    <source>
        <dbReference type="Proteomes" id="UP000228934"/>
    </source>
</evidence>
<dbReference type="EMBL" id="KV932374">
    <property type="protein sequence ID" value="PIO31255.1"/>
    <property type="molecule type" value="Genomic_DNA"/>
</dbReference>
<evidence type="ECO:0000313" key="1">
    <source>
        <dbReference type="EMBL" id="PIO31255.1"/>
    </source>
</evidence>
<organism evidence="1 2">
    <name type="scientific">Aquarana catesbeiana</name>
    <name type="common">American bullfrog</name>
    <name type="synonym">Rana catesbeiana</name>
    <dbReference type="NCBI Taxonomy" id="8400"/>
    <lineage>
        <taxon>Eukaryota</taxon>
        <taxon>Metazoa</taxon>
        <taxon>Chordata</taxon>
        <taxon>Craniata</taxon>
        <taxon>Vertebrata</taxon>
        <taxon>Euteleostomi</taxon>
        <taxon>Amphibia</taxon>
        <taxon>Batrachia</taxon>
        <taxon>Anura</taxon>
        <taxon>Neobatrachia</taxon>
        <taxon>Ranoidea</taxon>
        <taxon>Ranidae</taxon>
        <taxon>Aquarana</taxon>
    </lineage>
</organism>
<name>A0A2G9RTY5_AQUCT</name>